<dbReference type="InterPro" id="IPR018306">
    <property type="entry name" value="Phage_T5_Orf172_DNA-bd"/>
</dbReference>
<proteinExistence type="predicted"/>
<dbReference type="RefSeq" id="WP_189462613.1">
    <property type="nucleotide sequence ID" value="NZ_BMXN01000001.1"/>
</dbReference>
<dbReference type="Proteomes" id="UP000623776">
    <property type="component" value="Unassembled WGS sequence"/>
</dbReference>
<keyword evidence="3" id="KW-1185">Reference proteome</keyword>
<organism evidence="2 3">
    <name type="scientific">Vreelandella hamiltonii</name>
    <dbReference type="NCBI Taxonomy" id="502829"/>
    <lineage>
        <taxon>Bacteria</taxon>
        <taxon>Pseudomonadati</taxon>
        <taxon>Pseudomonadota</taxon>
        <taxon>Gammaproteobacteria</taxon>
        <taxon>Oceanospirillales</taxon>
        <taxon>Halomonadaceae</taxon>
        <taxon>Vreelandella</taxon>
    </lineage>
</organism>
<comment type="caution">
    <text evidence="2">The sequence shown here is derived from an EMBL/GenBank/DDBJ whole genome shotgun (WGS) entry which is preliminary data.</text>
</comment>
<gene>
    <name evidence="2" type="ORF">GCM10007157_02650</name>
</gene>
<feature type="domain" description="Bacteriophage T5 Orf172 DNA-binding" evidence="1">
    <location>
        <begin position="276"/>
        <end position="370"/>
    </location>
</feature>
<reference evidence="3" key="1">
    <citation type="journal article" date="2019" name="Int. J. Syst. Evol. Microbiol.">
        <title>The Global Catalogue of Microorganisms (GCM) 10K type strain sequencing project: providing services to taxonomists for standard genome sequencing and annotation.</title>
        <authorList>
            <consortium name="The Broad Institute Genomics Platform"/>
            <consortium name="The Broad Institute Genome Sequencing Center for Infectious Disease"/>
            <person name="Wu L."/>
            <person name="Ma J."/>
        </authorList>
    </citation>
    <scope>NUCLEOTIDE SEQUENCE [LARGE SCALE GENOMIC DNA]</scope>
    <source>
        <strain evidence="3">KCTC 22154</strain>
    </source>
</reference>
<dbReference type="SMART" id="SM00974">
    <property type="entry name" value="T5orf172"/>
    <property type="match status" value="1"/>
</dbReference>
<name>A0A8H9IRN0_9GAMM</name>
<evidence type="ECO:0000313" key="2">
    <source>
        <dbReference type="EMBL" id="GHD54331.1"/>
    </source>
</evidence>
<evidence type="ECO:0000259" key="1">
    <source>
        <dbReference type="SMART" id="SM00974"/>
    </source>
</evidence>
<evidence type="ECO:0000313" key="3">
    <source>
        <dbReference type="Proteomes" id="UP000623776"/>
    </source>
</evidence>
<dbReference type="AlphaFoldDB" id="A0A8H9IRN0"/>
<dbReference type="EMBL" id="BMXN01000001">
    <property type="protein sequence ID" value="GHD54331.1"/>
    <property type="molecule type" value="Genomic_DNA"/>
</dbReference>
<protein>
    <recommendedName>
        <fullName evidence="1">Bacteriophage T5 Orf172 DNA-binding domain-containing protein</fullName>
    </recommendedName>
</protein>
<sequence length="399" mass="45237">MIDLDELRSELDEFAQPEKKKGLSAKEERIIAGFEEIQRFVDEHGRAPQHGEDNDIFERLYAVRLDRIRALEECRDLVTPLDHQGLLDGNYANEAESIDAMDDDALLAELAGAAGAPELTQLKHVRSTAEKRAAEEIANREKCEDFATFEPLFEKVDRELKAGVRITRPFGKNSTIEVGQWFILDGQTAYVADEGEEFDSPQGKKDARLRVIFSNGTESNLLRLSLVRALYKDESSRRITEPDAGPLFSETWEDDDIESGTIYVLRSLSEHPFVAQHRELIHKIGVTGGKVETRIANAEHDSTYLLAKVDVVATYKLAGINRTRLENLFHRLFAPARLSITINDRFGHPVQPEEWFLVPLHLIDEAVQRIRDGSITDVIYDPKTARLLRYAGTHYTEKP</sequence>
<accession>A0A8H9IRN0</accession>
<dbReference type="Pfam" id="PF13455">
    <property type="entry name" value="MUG113"/>
    <property type="match status" value="1"/>
</dbReference>